<keyword evidence="4 9" id="KW-0949">S-adenosyl-L-methionine</keyword>
<dbReference type="Pfam" id="PF06969">
    <property type="entry name" value="HemN_C"/>
    <property type="match status" value="1"/>
</dbReference>
<reference evidence="11 12" key="1">
    <citation type="journal article" date="2001" name="J. Bacteriol.">
        <title>Genome sequence and comparative analysis of the solvent-producing bacterium Clostridium acetobutylicum.</title>
        <authorList>
            <person name="Nolling J."/>
            <person name="Breton G."/>
            <person name="Omelchenko M.V."/>
            <person name="Makarova K.S."/>
            <person name="Zeng Q."/>
            <person name="Gibson R."/>
            <person name="Lee H.M."/>
            <person name="Dubois J."/>
            <person name="Qiu D."/>
            <person name="Hitti J."/>
            <person name="Wolf Y.I."/>
            <person name="Tatusov R.L."/>
            <person name="Sabathe F."/>
            <person name="Doucette-Stamm L."/>
            <person name="Soucaille P."/>
            <person name="Daly M.J."/>
            <person name="Bennett G.N."/>
            <person name="Koonin E.V."/>
            <person name="Smith D.R."/>
        </authorList>
    </citation>
    <scope>NUCLEOTIDE SEQUENCE [LARGE SCALE GENOMIC DNA]</scope>
    <source>
        <strain evidence="12">ATCC 824 / DSM 792 / JCM 1419 / LMG 5710 / VKM B-1787</strain>
    </source>
</reference>
<dbReference type="STRING" id="272562.CA_C1279"/>
<dbReference type="GeneID" id="44997785"/>
<evidence type="ECO:0000256" key="2">
    <source>
        <dbReference type="ARBA" id="ARBA00017228"/>
    </source>
</evidence>
<dbReference type="Gene3D" id="3.20.20.70">
    <property type="entry name" value="Aldolase class I"/>
    <property type="match status" value="1"/>
</dbReference>
<protein>
    <recommendedName>
        <fullName evidence="2 9">Heme chaperone HemW</fullName>
    </recommendedName>
</protein>
<dbReference type="InterPro" id="IPR006638">
    <property type="entry name" value="Elp3/MiaA/NifB-like_rSAM"/>
</dbReference>
<evidence type="ECO:0000313" key="11">
    <source>
        <dbReference type="EMBL" id="AAK79250.1"/>
    </source>
</evidence>
<evidence type="ECO:0000313" key="12">
    <source>
        <dbReference type="Proteomes" id="UP000000814"/>
    </source>
</evidence>
<dbReference type="GO" id="GO:0046872">
    <property type="term" value="F:metal ion binding"/>
    <property type="evidence" value="ECO:0007669"/>
    <property type="project" value="UniProtKB-UniRule"/>
</dbReference>
<dbReference type="SMART" id="SM00729">
    <property type="entry name" value="Elp3"/>
    <property type="match status" value="1"/>
</dbReference>
<dbReference type="EMBL" id="AE001437">
    <property type="protein sequence ID" value="AAK79250.1"/>
    <property type="molecule type" value="Genomic_DNA"/>
</dbReference>
<dbReference type="InterPro" id="IPR034505">
    <property type="entry name" value="Coproporphyrinogen-III_oxidase"/>
</dbReference>
<name>Q97JJ5_CLOAB</name>
<dbReference type="GO" id="GO:0005737">
    <property type="term" value="C:cytoplasm"/>
    <property type="evidence" value="ECO:0007669"/>
    <property type="project" value="UniProtKB-SubCell"/>
</dbReference>
<feature type="domain" description="Radical SAM core" evidence="10">
    <location>
        <begin position="1"/>
        <end position="233"/>
    </location>
</feature>
<keyword evidence="7 9" id="KW-0411">Iron-sulfur</keyword>
<dbReference type="GO" id="GO:0004109">
    <property type="term" value="F:coproporphyrinogen oxidase activity"/>
    <property type="evidence" value="ECO:0007669"/>
    <property type="project" value="InterPro"/>
</dbReference>
<dbReference type="SFLD" id="SFLDF00562">
    <property type="entry name" value="HemN-like__clustered_with_heat"/>
    <property type="match status" value="1"/>
</dbReference>
<dbReference type="InterPro" id="IPR007197">
    <property type="entry name" value="rSAM"/>
</dbReference>
<dbReference type="PANTHER" id="PTHR13932">
    <property type="entry name" value="COPROPORPHYRINIGEN III OXIDASE"/>
    <property type="match status" value="1"/>
</dbReference>
<dbReference type="InterPro" id="IPR058240">
    <property type="entry name" value="rSAM_sf"/>
</dbReference>
<evidence type="ECO:0000256" key="5">
    <source>
        <dbReference type="ARBA" id="ARBA00022723"/>
    </source>
</evidence>
<dbReference type="AlphaFoldDB" id="Q97JJ5"/>
<dbReference type="PANTHER" id="PTHR13932:SF5">
    <property type="entry name" value="RADICAL S-ADENOSYL METHIONINE DOMAIN-CONTAINING PROTEIN 1, MITOCHONDRIAL"/>
    <property type="match status" value="1"/>
</dbReference>
<evidence type="ECO:0000256" key="7">
    <source>
        <dbReference type="ARBA" id="ARBA00023014"/>
    </source>
</evidence>
<keyword evidence="3 9" id="KW-0349">Heme</keyword>
<comment type="function">
    <text evidence="9">Probably acts as a heme chaperone, transferring heme to an unknown acceptor. Binds one molecule of heme per monomer, possibly covalently. Binds 1 [4Fe-4S] cluster. The cluster is coordinated with 3 cysteines and an exchangeable S-adenosyl-L-methionine.</text>
</comment>
<proteinExistence type="inferred from homology"/>
<keyword evidence="12" id="KW-1185">Reference proteome</keyword>
<keyword evidence="8 9" id="KW-0143">Chaperone</keyword>
<dbReference type="GO" id="GO:0051539">
    <property type="term" value="F:4 iron, 4 sulfur cluster binding"/>
    <property type="evidence" value="ECO:0007669"/>
    <property type="project" value="UniProtKB-UniRule"/>
</dbReference>
<dbReference type="SUPFAM" id="SSF102114">
    <property type="entry name" value="Radical SAM enzymes"/>
    <property type="match status" value="1"/>
</dbReference>
<dbReference type="NCBIfam" id="TIGR00539">
    <property type="entry name" value="hemN_rel"/>
    <property type="match status" value="1"/>
</dbReference>
<dbReference type="InterPro" id="IPR013785">
    <property type="entry name" value="Aldolase_TIM"/>
</dbReference>
<dbReference type="SFLD" id="SFLDF00288">
    <property type="entry name" value="HemN-like__clustered_with_nucl"/>
    <property type="match status" value="1"/>
</dbReference>
<dbReference type="SFLD" id="SFLDG01065">
    <property type="entry name" value="anaerobic_coproporphyrinogen-I"/>
    <property type="match status" value="1"/>
</dbReference>
<dbReference type="SFLD" id="SFLDG01082">
    <property type="entry name" value="B12-binding_domain_containing"/>
    <property type="match status" value="1"/>
</dbReference>
<evidence type="ECO:0000256" key="4">
    <source>
        <dbReference type="ARBA" id="ARBA00022691"/>
    </source>
</evidence>
<dbReference type="HOGENOM" id="CLU_027579_2_2_9"/>
<organism evidence="11 12">
    <name type="scientific">Clostridium acetobutylicum (strain ATCC 824 / DSM 792 / JCM 1419 / IAM 19013 / LMG 5710 / NBRC 13948 / NRRL B-527 / VKM B-1787 / 2291 / W)</name>
    <dbReference type="NCBI Taxonomy" id="272562"/>
    <lineage>
        <taxon>Bacteria</taxon>
        <taxon>Bacillati</taxon>
        <taxon>Bacillota</taxon>
        <taxon>Clostridia</taxon>
        <taxon>Eubacteriales</taxon>
        <taxon>Clostridiaceae</taxon>
        <taxon>Clostridium</taxon>
    </lineage>
</organism>
<comment type="similarity">
    <text evidence="1">Belongs to the anaerobic coproporphyrinogen-III oxidase family. HemW subfamily.</text>
</comment>
<dbReference type="PATRIC" id="fig|272562.8.peg.1480"/>
<dbReference type="PROSITE" id="PS51918">
    <property type="entry name" value="RADICAL_SAM"/>
    <property type="match status" value="1"/>
</dbReference>
<gene>
    <name evidence="11" type="primary">hemN</name>
    <name evidence="11" type="ordered locus">CA_C1279</name>
</gene>
<dbReference type="CDD" id="cd01335">
    <property type="entry name" value="Radical_SAM"/>
    <property type="match status" value="1"/>
</dbReference>
<keyword evidence="6 9" id="KW-0408">Iron</keyword>
<evidence type="ECO:0000256" key="1">
    <source>
        <dbReference type="ARBA" id="ARBA00006100"/>
    </source>
</evidence>
<dbReference type="eggNOG" id="COG0635">
    <property type="taxonomic scope" value="Bacteria"/>
</dbReference>
<dbReference type="RefSeq" id="WP_010964591.1">
    <property type="nucleotide sequence ID" value="NC_003030.1"/>
</dbReference>
<dbReference type="PIR" id="G97057">
    <property type="entry name" value="G97057"/>
</dbReference>
<comment type="subcellular location">
    <subcellularLocation>
        <location evidence="9">Cytoplasm</location>
    </subcellularLocation>
</comment>
<dbReference type="InterPro" id="IPR004559">
    <property type="entry name" value="HemW-like"/>
</dbReference>
<dbReference type="SFLD" id="SFLDS00029">
    <property type="entry name" value="Radical_SAM"/>
    <property type="match status" value="1"/>
</dbReference>
<evidence type="ECO:0000256" key="6">
    <source>
        <dbReference type="ARBA" id="ARBA00023004"/>
    </source>
</evidence>
<dbReference type="InterPro" id="IPR010723">
    <property type="entry name" value="HemN_C"/>
</dbReference>
<dbReference type="Pfam" id="PF04055">
    <property type="entry name" value="Radical_SAM"/>
    <property type="match status" value="1"/>
</dbReference>
<evidence type="ECO:0000256" key="8">
    <source>
        <dbReference type="ARBA" id="ARBA00023186"/>
    </source>
</evidence>
<sequence>MNKLGLYIHIPFCKSKCLYCDFPSYACIEDYMIPYAKALCTEIEKASINKVFSSIFIGGGTPSFLSIEALNILCDALKKVRKTKDVEFTVEGNPNSFTEKKLMVFKDMGVNRLSIGLQACQDRLLKKLGRIHTLKEFTVAFKRARNLGFNNINVDLMFGIPDQTLEDFKESLEFITKLKPEHISSYSLIVEEGTPYFKMNEGGKLKLPNEDEERDMYSFARTFLEEKGYNQYEISNFAVKDKECRHNLIYWELDNYIGCGASAHSYFNGVRYRNINNVKKYIEQISKGNSVVEENHRNLLKEDMEEFMFLGLRKTRGVSIEEFKLKFNKDIQEVYGDVIKKYETIGMIILNEHRVFLTERGMQISNSIMCDFLL</sequence>
<dbReference type="GO" id="GO:0006779">
    <property type="term" value="P:porphyrin-containing compound biosynthetic process"/>
    <property type="evidence" value="ECO:0007669"/>
    <property type="project" value="InterPro"/>
</dbReference>
<dbReference type="KEGG" id="cac:CA_C1279"/>
<evidence type="ECO:0000259" key="10">
    <source>
        <dbReference type="PROSITE" id="PS51918"/>
    </source>
</evidence>
<keyword evidence="9" id="KW-0004">4Fe-4S</keyword>
<dbReference type="OrthoDB" id="9808022at2"/>
<dbReference type="Proteomes" id="UP000000814">
    <property type="component" value="Chromosome"/>
</dbReference>
<accession>Q97JJ5</accession>
<evidence type="ECO:0000256" key="9">
    <source>
        <dbReference type="RuleBase" id="RU364116"/>
    </source>
</evidence>
<evidence type="ECO:0000256" key="3">
    <source>
        <dbReference type="ARBA" id="ARBA00022617"/>
    </source>
</evidence>
<keyword evidence="9" id="KW-0963">Cytoplasm</keyword>
<keyword evidence="5 9" id="KW-0479">Metal-binding</keyword>